<dbReference type="STRING" id="7260.B4MXD5"/>
<sequence>MAKKKDALLKLDPEHELIFEGPFNRTISKHLVIKNPSKSIRVAFKMKTTSPRLFFVRPNIGILDPKQQVSVEIYVQPVHLRPDMQQKRHKFLIMAAEALPDVEMSNLQDFWKMQKPDDIWDTKLKCFMLANKDERVREAGGGSEPLSLPQIKSMPEPASAVGQNGQDDKQETGGAAALMDDGSLQEKCQQLGAKATLNHLNTITPVSVSADSSLKGRQFFYAMAFMIALLAAIVVAFAAGQLHI</sequence>
<keyword evidence="4 7" id="KW-1133">Transmembrane helix</keyword>
<dbReference type="OrthoDB" id="264603at2759"/>
<proteinExistence type="inferred from homology"/>
<dbReference type="InterPro" id="IPR016763">
    <property type="entry name" value="VAP"/>
</dbReference>
<accession>B4MXD5</accession>
<dbReference type="KEGG" id="dwi:6642998"/>
<feature type="transmembrane region" description="Helical" evidence="7">
    <location>
        <begin position="219"/>
        <end position="239"/>
    </location>
</feature>
<dbReference type="InterPro" id="IPR000535">
    <property type="entry name" value="MSP_dom"/>
</dbReference>
<dbReference type="InParanoid" id="B4MXD5"/>
<evidence type="ECO:0000313" key="10">
    <source>
        <dbReference type="Proteomes" id="UP000007798"/>
    </source>
</evidence>
<evidence type="ECO:0000313" key="9">
    <source>
        <dbReference type="EMBL" id="EDW76704.2"/>
    </source>
</evidence>
<evidence type="ECO:0000256" key="6">
    <source>
        <dbReference type="SAM" id="MobiDB-lite"/>
    </source>
</evidence>
<dbReference type="PANTHER" id="PTHR10809:SF6">
    <property type="entry name" value="AT11025P-RELATED"/>
    <property type="match status" value="1"/>
</dbReference>
<dbReference type="eggNOG" id="KOG0439">
    <property type="taxonomic scope" value="Eukaryota"/>
</dbReference>
<protein>
    <recommendedName>
        <fullName evidence="8">MSP domain-containing protein</fullName>
    </recommendedName>
</protein>
<feature type="domain" description="MSP" evidence="8">
    <location>
        <begin position="8"/>
        <end position="129"/>
    </location>
</feature>
<comment type="subcellular location">
    <subcellularLocation>
        <location evidence="1">Membrane</location>
        <topology evidence="1">Single-pass type IV membrane protein</topology>
    </subcellularLocation>
</comment>
<comment type="similarity">
    <text evidence="2">Belongs to the VAMP-associated protein (VAP) (TC 9.B.17) family.</text>
</comment>
<dbReference type="Pfam" id="PF00635">
    <property type="entry name" value="Motile_Sperm"/>
    <property type="match status" value="1"/>
</dbReference>
<evidence type="ECO:0000256" key="2">
    <source>
        <dbReference type="ARBA" id="ARBA00008932"/>
    </source>
</evidence>
<dbReference type="Gene3D" id="2.60.40.10">
    <property type="entry name" value="Immunoglobulins"/>
    <property type="match status" value="1"/>
</dbReference>
<feature type="region of interest" description="Disordered" evidence="6">
    <location>
        <begin position="138"/>
        <end position="173"/>
    </location>
</feature>
<dbReference type="GO" id="GO:0005886">
    <property type="term" value="C:plasma membrane"/>
    <property type="evidence" value="ECO:0007669"/>
    <property type="project" value="TreeGrafter"/>
</dbReference>
<dbReference type="GO" id="GO:0033149">
    <property type="term" value="F:FFAT motif binding"/>
    <property type="evidence" value="ECO:0007669"/>
    <property type="project" value="TreeGrafter"/>
</dbReference>
<name>B4MXD5_DROWI</name>
<evidence type="ECO:0000256" key="5">
    <source>
        <dbReference type="ARBA" id="ARBA00023136"/>
    </source>
</evidence>
<reference evidence="9 10" key="1">
    <citation type="journal article" date="2007" name="Nature">
        <title>Evolution of genes and genomes on the Drosophila phylogeny.</title>
        <authorList>
            <consortium name="Drosophila 12 Genomes Consortium"/>
            <person name="Clark A.G."/>
            <person name="Eisen M.B."/>
            <person name="Smith D.R."/>
            <person name="Bergman C.M."/>
            <person name="Oliver B."/>
            <person name="Markow T.A."/>
            <person name="Kaufman T.C."/>
            <person name="Kellis M."/>
            <person name="Gelbart W."/>
            <person name="Iyer V.N."/>
            <person name="Pollard D.A."/>
            <person name="Sackton T.B."/>
            <person name="Larracuente A.M."/>
            <person name="Singh N.D."/>
            <person name="Abad J.P."/>
            <person name="Abt D.N."/>
            <person name="Adryan B."/>
            <person name="Aguade M."/>
            <person name="Akashi H."/>
            <person name="Anderson W.W."/>
            <person name="Aquadro C.F."/>
            <person name="Ardell D.H."/>
            <person name="Arguello R."/>
            <person name="Artieri C.G."/>
            <person name="Barbash D.A."/>
            <person name="Barker D."/>
            <person name="Barsanti P."/>
            <person name="Batterham P."/>
            <person name="Batzoglou S."/>
            <person name="Begun D."/>
            <person name="Bhutkar A."/>
            <person name="Blanco E."/>
            <person name="Bosak S.A."/>
            <person name="Bradley R.K."/>
            <person name="Brand A.D."/>
            <person name="Brent M.R."/>
            <person name="Brooks A.N."/>
            <person name="Brown R.H."/>
            <person name="Butlin R.K."/>
            <person name="Caggese C."/>
            <person name="Calvi B.R."/>
            <person name="Bernardo de Carvalho A."/>
            <person name="Caspi A."/>
            <person name="Castrezana S."/>
            <person name="Celniker S.E."/>
            <person name="Chang J.L."/>
            <person name="Chapple C."/>
            <person name="Chatterji S."/>
            <person name="Chinwalla A."/>
            <person name="Civetta A."/>
            <person name="Clifton S.W."/>
            <person name="Comeron J.M."/>
            <person name="Costello J.C."/>
            <person name="Coyne J.A."/>
            <person name="Daub J."/>
            <person name="David R.G."/>
            <person name="Delcher A.L."/>
            <person name="Delehaunty K."/>
            <person name="Do C.B."/>
            <person name="Ebling H."/>
            <person name="Edwards K."/>
            <person name="Eickbush T."/>
            <person name="Evans J.D."/>
            <person name="Filipski A."/>
            <person name="Findeiss S."/>
            <person name="Freyhult E."/>
            <person name="Fulton L."/>
            <person name="Fulton R."/>
            <person name="Garcia A.C."/>
            <person name="Gardiner A."/>
            <person name="Garfield D.A."/>
            <person name="Garvin B.E."/>
            <person name="Gibson G."/>
            <person name="Gilbert D."/>
            <person name="Gnerre S."/>
            <person name="Godfrey J."/>
            <person name="Good R."/>
            <person name="Gotea V."/>
            <person name="Gravely B."/>
            <person name="Greenberg A.J."/>
            <person name="Griffiths-Jones S."/>
            <person name="Gross S."/>
            <person name="Guigo R."/>
            <person name="Gustafson E.A."/>
            <person name="Haerty W."/>
            <person name="Hahn M.W."/>
            <person name="Halligan D.L."/>
            <person name="Halpern A.L."/>
            <person name="Halter G.M."/>
            <person name="Han M.V."/>
            <person name="Heger A."/>
            <person name="Hillier L."/>
            <person name="Hinrichs A.S."/>
            <person name="Holmes I."/>
            <person name="Hoskins R.A."/>
            <person name="Hubisz M.J."/>
            <person name="Hultmark D."/>
            <person name="Huntley M.A."/>
            <person name="Jaffe D.B."/>
            <person name="Jagadeeshan S."/>
            <person name="Jeck W.R."/>
            <person name="Johnson J."/>
            <person name="Jones C.D."/>
            <person name="Jordan W.C."/>
            <person name="Karpen G.H."/>
            <person name="Kataoka E."/>
            <person name="Keightley P.D."/>
            <person name="Kheradpour P."/>
            <person name="Kirkness E.F."/>
            <person name="Koerich L.B."/>
            <person name="Kristiansen K."/>
            <person name="Kudrna D."/>
            <person name="Kulathinal R.J."/>
            <person name="Kumar S."/>
            <person name="Kwok R."/>
            <person name="Lander E."/>
            <person name="Langley C.H."/>
            <person name="Lapoint R."/>
            <person name="Lazzaro B.P."/>
            <person name="Lee S.J."/>
            <person name="Levesque L."/>
            <person name="Li R."/>
            <person name="Lin C.F."/>
            <person name="Lin M.F."/>
            <person name="Lindblad-Toh K."/>
            <person name="Llopart A."/>
            <person name="Long M."/>
            <person name="Low L."/>
            <person name="Lozovsky E."/>
            <person name="Lu J."/>
            <person name="Luo M."/>
            <person name="Machado C.A."/>
            <person name="Makalowski W."/>
            <person name="Marzo M."/>
            <person name="Matsuda M."/>
            <person name="Matzkin L."/>
            <person name="McAllister B."/>
            <person name="McBride C.S."/>
            <person name="McKernan B."/>
            <person name="McKernan K."/>
            <person name="Mendez-Lago M."/>
            <person name="Minx P."/>
            <person name="Mollenhauer M.U."/>
            <person name="Montooth K."/>
            <person name="Mount S.M."/>
            <person name="Mu X."/>
            <person name="Myers E."/>
            <person name="Negre B."/>
            <person name="Newfeld S."/>
            <person name="Nielsen R."/>
            <person name="Noor M.A."/>
            <person name="O'Grady P."/>
            <person name="Pachter L."/>
            <person name="Papaceit M."/>
            <person name="Parisi M.J."/>
            <person name="Parisi M."/>
            <person name="Parts L."/>
            <person name="Pedersen J.S."/>
            <person name="Pesole G."/>
            <person name="Phillippy A.M."/>
            <person name="Ponting C.P."/>
            <person name="Pop M."/>
            <person name="Porcelli D."/>
            <person name="Powell J.R."/>
            <person name="Prohaska S."/>
            <person name="Pruitt K."/>
            <person name="Puig M."/>
            <person name="Quesneville H."/>
            <person name="Ram K.R."/>
            <person name="Rand D."/>
            <person name="Rasmussen M.D."/>
            <person name="Reed L.K."/>
            <person name="Reenan R."/>
            <person name="Reily A."/>
            <person name="Remington K.A."/>
            <person name="Rieger T.T."/>
            <person name="Ritchie M.G."/>
            <person name="Robin C."/>
            <person name="Rogers Y.H."/>
            <person name="Rohde C."/>
            <person name="Rozas J."/>
            <person name="Rubenfield M.J."/>
            <person name="Ruiz A."/>
            <person name="Russo S."/>
            <person name="Salzberg S.L."/>
            <person name="Sanchez-Gracia A."/>
            <person name="Saranga D.J."/>
            <person name="Sato H."/>
            <person name="Schaeffer S.W."/>
            <person name="Schatz M.C."/>
            <person name="Schlenke T."/>
            <person name="Schwartz R."/>
            <person name="Segarra C."/>
            <person name="Singh R.S."/>
            <person name="Sirot L."/>
            <person name="Sirota M."/>
            <person name="Sisneros N.B."/>
            <person name="Smith C.D."/>
            <person name="Smith T.F."/>
            <person name="Spieth J."/>
            <person name="Stage D.E."/>
            <person name="Stark A."/>
            <person name="Stephan W."/>
            <person name="Strausberg R.L."/>
            <person name="Strempel S."/>
            <person name="Sturgill D."/>
            <person name="Sutton G."/>
            <person name="Sutton G.G."/>
            <person name="Tao W."/>
            <person name="Teichmann S."/>
            <person name="Tobari Y.N."/>
            <person name="Tomimura Y."/>
            <person name="Tsolas J.M."/>
            <person name="Valente V.L."/>
            <person name="Venter E."/>
            <person name="Venter J.C."/>
            <person name="Vicario S."/>
            <person name="Vieira F.G."/>
            <person name="Vilella A.J."/>
            <person name="Villasante A."/>
            <person name="Walenz B."/>
            <person name="Wang J."/>
            <person name="Wasserman M."/>
            <person name="Watts T."/>
            <person name="Wilson D."/>
            <person name="Wilson R.K."/>
            <person name="Wing R.A."/>
            <person name="Wolfner M.F."/>
            <person name="Wong A."/>
            <person name="Wong G.K."/>
            <person name="Wu C.I."/>
            <person name="Wu G."/>
            <person name="Yamamoto D."/>
            <person name="Yang H.P."/>
            <person name="Yang S.P."/>
            <person name="Yorke J.A."/>
            <person name="Yoshida K."/>
            <person name="Zdobnov E."/>
            <person name="Zhang P."/>
            <person name="Zhang Y."/>
            <person name="Zimin A.V."/>
            <person name="Baldwin J."/>
            <person name="Abdouelleil A."/>
            <person name="Abdulkadir J."/>
            <person name="Abebe A."/>
            <person name="Abera B."/>
            <person name="Abreu J."/>
            <person name="Acer S.C."/>
            <person name="Aftuck L."/>
            <person name="Alexander A."/>
            <person name="An P."/>
            <person name="Anderson E."/>
            <person name="Anderson S."/>
            <person name="Arachi H."/>
            <person name="Azer M."/>
            <person name="Bachantsang P."/>
            <person name="Barry A."/>
            <person name="Bayul T."/>
            <person name="Berlin A."/>
            <person name="Bessette D."/>
            <person name="Bloom T."/>
            <person name="Blye J."/>
            <person name="Boguslavskiy L."/>
            <person name="Bonnet C."/>
            <person name="Boukhgalter B."/>
            <person name="Bourzgui I."/>
            <person name="Brown A."/>
            <person name="Cahill P."/>
            <person name="Channer S."/>
            <person name="Cheshatsang Y."/>
            <person name="Chuda L."/>
            <person name="Citroen M."/>
            <person name="Collymore A."/>
            <person name="Cooke P."/>
            <person name="Costello M."/>
            <person name="D'Aco K."/>
            <person name="Daza R."/>
            <person name="De Haan G."/>
            <person name="DeGray S."/>
            <person name="DeMaso C."/>
            <person name="Dhargay N."/>
            <person name="Dooley K."/>
            <person name="Dooley E."/>
            <person name="Doricent M."/>
            <person name="Dorje P."/>
            <person name="Dorjee K."/>
            <person name="Dupes A."/>
            <person name="Elong R."/>
            <person name="Falk J."/>
            <person name="Farina A."/>
            <person name="Faro S."/>
            <person name="Ferguson D."/>
            <person name="Fisher S."/>
            <person name="Foley C.D."/>
            <person name="Franke A."/>
            <person name="Friedrich D."/>
            <person name="Gadbois L."/>
            <person name="Gearin G."/>
            <person name="Gearin C.R."/>
            <person name="Giannoukos G."/>
            <person name="Goode T."/>
            <person name="Graham J."/>
            <person name="Grandbois E."/>
            <person name="Grewal S."/>
            <person name="Gyaltsen K."/>
            <person name="Hafez N."/>
            <person name="Hagos B."/>
            <person name="Hall J."/>
            <person name="Henson C."/>
            <person name="Hollinger A."/>
            <person name="Honan T."/>
            <person name="Huard M.D."/>
            <person name="Hughes L."/>
            <person name="Hurhula B."/>
            <person name="Husby M.E."/>
            <person name="Kamat A."/>
            <person name="Kanga B."/>
            <person name="Kashin S."/>
            <person name="Khazanovich D."/>
            <person name="Kisner P."/>
            <person name="Lance K."/>
            <person name="Lara M."/>
            <person name="Lee W."/>
            <person name="Lennon N."/>
            <person name="Letendre F."/>
            <person name="LeVine R."/>
            <person name="Lipovsky A."/>
            <person name="Liu X."/>
            <person name="Liu J."/>
            <person name="Liu S."/>
            <person name="Lokyitsang T."/>
            <person name="Lokyitsang Y."/>
            <person name="Lubonja R."/>
            <person name="Lui A."/>
            <person name="MacDonald P."/>
            <person name="Magnisalis V."/>
            <person name="Maru K."/>
            <person name="Matthews C."/>
            <person name="McCusker W."/>
            <person name="McDonough S."/>
            <person name="Mehta T."/>
            <person name="Meldrim J."/>
            <person name="Meneus L."/>
            <person name="Mihai O."/>
            <person name="Mihalev A."/>
            <person name="Mihova T."/>
            <person name="Mittelman R."/>
            <person name="Mlenga V."/>
            <person name="Montmayeur A."/>
            <person name="Mulrain L."/>
            <person name="Navidi A."/>
            <person name="Naylor J."/>
            <person name="Negash T."/>
            <person name="Nguyen T."/>
            <person name="Nguyen N."/>
            <person name="Nicol R."/>
            <person name="Norbu C."/>
            <person name="Norbu N."/>
            <person name="Novod N."/>
            <person name="O'Neill B."/>
            <person name="Osman S."/>
            <person name="Markiewicz E."/>
            <person name="Oyono O.L."/>
            <person name="Patti C."/>
            <person name="Phunkhang P."/>
            <person name="Pierre F."/>
            <person name="Priest M."/>
            <person name="Raghuraman S."/>
            <person name="Rege F."/>
            <person name="Reyes R."/>
            <person name="Rise C."/>
            <person name="Rogov P."/>
            <person name="Ross K."/>
            <person name="Ryan E."/>
            <person name="Settipalli S."/>
            <person name="Shea T."/>
            <person name="Sherpa N."/>
            <person name="Shi L."/>
            <person name="Shih D."/>
            <person name="Sparrow T."/>
            <person name="Spaulding J."/>
            <person name="Stalker J."/>
            <person name="Stange-Thomann N."/>
            <person name="Stavropoulos S."/>
            <person name="Stone C."/>
            <person name="Strader C."/>
            <person name="Tesfaye S."/>
            <person name="Thomson T."/>
            <person name="Thoulutsang Y."/>
            <person name="Thoulutsang D."/>
            <person name="Topham K."/>
            <person name="Topping I."/>
            <person name="Tsamla T."/>
            <person name="Vassiliev H."/>
            <person name="Vo A."/>
            <person name="Wangchuk T."/>
            <person name="Wangdi T."/>
            <person name="Weiand M."/>
            <person name="Wilkinson J."/>
            <person name="Wilson A."/>
            <person name="Yadav S."/>
            <person name="Young G."/>
            <person name="Yu Q."/>
            <person name="Zembek L."/>
            <person name="Zhong D."/>
            <person name="Zimmer A."/>
            <person name="Zwirko Z."/>
            <person name="Jaffe D.B."/>
            <person name="Alvarez P."/>
            <person name="Brockman W."/>
            <person name="Butler J."/>
            <person name="Chin C."/>
            <person name="Gnerre S."/>
            <person name="Grabherr M."/>
            <person name="Kleber M."/>
            <person name="Mauceli E."/>
            <person name="MacCallum I."/>
        </authorList>
    </citation>
    <scope>NUCLEOTIDE SEQUENCE [LARGE SCALE GENOMIC DNA]</scope>
    <source>
        <strain evidence="10">Tucson 14030-0811.24</strain>
    </source>
</reference>
<dbReference type="SMR" id="B4MXD5"/>
<dbReference type="GO" id="GO:0061817">
    <property type="term" value="P:endoplasmic reticulum-plasma membrane tethering"/>
    <property type="evidence" value="ECO:0007669"/>
    <property type="project" value="TreeGrafter"/>
</dbReference>
<gene>
    <name evidence="9" type="primary">Dwil\GK19945</name>
    <name evidence="9" type="ORF">Dwil_GK19945</name>
</gene>
<dbReference type="FunCoup" id="B4MXD5">
    <property type="interactions" value="43"/>
</dbReference>
<dbReference type="Proteomes" id="UP000007798">
    <property type="component" value="Unassembled WGS sequence"/>
</dbReference>
<dbReference type="PANTHER" id="PTHR10809">
    <property type="entry name" value="VESICLE-ASSOCIATED MEMBRANE PROTEIN-ASSOCIATED PROTEIN"/>
    <property type="match status" value="1"/>
</dbReference>
<dbReference type="HOGENOM" id="CLU_032848_2_0_1"/>
<dbReference type="PROSITE" id="PS50202">
    <property type="entry name" value="MSP"/>
    <property type="match status" value="1"/>
</dbReference>
<dbReference type="EMBL" id="CH963876">
    <property type="protein sequence ID" value="EDW76704.2"/>
    <property type="molecule type" value="Genomic_DNA"/>
</dbReference>
<dbReference type="InterPro" id="IPR008962">
    <property type="entry name" value="PapD-like_sf"/>
</dbReference>
<dbReference type="AlphaFoldDB" id="B4MXD5"/>
<evidence type="ECO:0000259" key="8">
    <source>
        <dbReference type="PROSITE" id="PS50202"/>
    </source>
</evidence>
<dbReference type="GO" id="GO:0007291">
    <property type="term" value="P:sperm individualization"/>
    <property type="evidence" value="ECO:0007669"/>
    <property type="project" value="EnsemblMetazoa"/>
</dbReference>
<keyword evidence="10" id="KW-1185">Reference proteome</keyword>
<organism evidence="9 10">
    <name type="scientific">Drosophila willistoni</name>
    <name type="common">Fruit fly</name>
    <dbReference type="NCBI Taxonomy" id="7260"/>
    <lineage>
        <taxon>Eukaryota</taxon>
        <taxon>Metazoa</taxon>
        <taxon>Ecdysozoa</taxon>
        <taxon>Arthropoda</taxon>
        <taxon>Hexapoda</taxon>
        <taxon>Insecta</taxon>
        <taxon>Pterygota</taxon>
        <taxon>Neoptera</taxon>
        <taxon>Endopterygota</taxon>
        <taxon>Diptera</taxon>
        <taxon>Brachycera</taxon>
        <taxon>Muscomorpha</taxon>
        <taxon>Ephydroidea</taxon>
        <taxon>Drosophilidae</taxon>
        <taxon>Drosophila</taxon>
        <taxon>Sophophora</taxon>
    </lineage>
</organism>
<dbReference type="GO" id="GO:0090158">
    <property type="term" value="P:endoplasmic reticulum membrane organization"/>
    <property type="evidence" value="ECO:0007669"/>
    <property type="project" value="TreeGrafter"/>
</dbReference>
<dbReference type="GO" id="GO:0005789">
    <property type="term" value="C:endoplasmic reticulum membrane"/>
    <property type="evidence" value="ECO:0007669"/>
    <property type="project" value="InterPro"/>
</dbReference>
<keyword evidence="3 7" id="KW-0812">Transmembrane</keyword>
<evidence type="ECO:0000256" key="7">
    <source>
        <dbReference type="SAM" id="Phobius"/>
    </source>
</evidence>
<evidence type="ECO:0000256" key="3">
    <source>
        <dbReference type="ARBA" id="ARBA00022692"/>
    </source>
</evidence>
<dbReference type="InterPro" id="IPR013783">
    <property type="entry name" value="Ig-like_fold"/>
</dbReference>
<dbReference type="SUPFAM" id="SSF49354">
    <property type="entry name" value="PapD-like"/>
    <property type="match status" value="1"/>
</dbReference>
<evidence type="ECO:0000256" key="4">
    <source>
        <dbReference type="ARBA" id="ARBA00022989"/>
    </source>
</evidence>
<evidence type="ECO:0000256" key="1">
    <source>
        <dbReference type="ARBA" id="ARBA00004211"/>
    </source>
</evidence>
<keyword evidence="5 7" id="KW-0472">Membrane</keyword>